<gene>
    <name evidence="2" type="ORF">EWU23_10550</name>
</gene>
<feature type="transmembrane region" description="Helical" evidence="1">
    <location>
        <begin position="6"/>
        <end position="28"/>
    </location>
</feature>
<accession>A0ABX0EY72</accession>
<keyword evidence="1" id="KW-0472">Membrane</keyword>
<proteinExistence type="predicted"/>
<organism evidence="2 3">
    <name type="scientific">Aquirufa beregesia</name>
    <dbReference type="NCBI Taxonomy" id="2516556"/>
    <lineage>
        <taxon>Bacteria</taxon>
        <taxon>Pseudomonadati</taxon>
        <taxon>Bacteroidota</taxon>
        <taxon>Cytophagia</taxon>
        <taxon>Cytophagales</taxon>
        <taxon>Flectobacillaceae</taxon>
        <taxon>Aquirufa</taxon>
    </lineage>
</organism>
<evidence type="ECO:0000256" key="1">
    <source>
        <dbReference type="SAM" id="Phobius"/>
    </source>
</evidence>
<dbReference type="RefSeq" id="WP_166231982.1">
    <property type="nucleotide sequence ID" value="NZ_CBCSIJ010000016.1"/>
</dbReference>
<protein>
    <submittedName>
        <fullName evidence="2">Uncharacterized protein</fullName>
    </submittedName>
</protein>
<reference evidence="2 3" key="1">
    <citation type="submission" date="2019-02" db="EMBL/GenBank/DDBJ databases">
        <title>Genome of a new Bacteroidetes strain.</title>
        <authorList>
            <person name="Pitt A."/>
        </authorList>
    </citation>
    <scope>NUCLEOTIDE SEQUENCE [LARGE SCALE GENOMIC DNA]</scope>
    <source>
        <strain evidence="2 3">50C-KIRBA</strain>
    </source>
</reference>
<dbReference type="EMBL" id="SEWW01000007">
    <property type="protein sequence ID" value="NGZ44915.1"/>
    <property type="molecule type" value="Genomic_DNA"/>
</dbReference>
<keyword evidence="3" id="KW-1185">Reference proteome</keyword>
<sequence length="59" mass="6215">MEFTLSNIADICGILGFIISLLAIGGVIRINKRINSNKVSVTGSTTVGGDFTGRDKTTK</sequence>
<evidence type="ECO:0000313" key="3">
    <source>
        <dbReference type="Proteomes" id="UP001318301"/>
    </source>
</evidence>
<keyword evidence="1" id="KW-0812">Transmembrane</keyword>
<keyword evidence="1" id="KW-1133">Transmembrane helix</keyword>
<comment type="caution">
    <text evidence="2">The sequence shown here is derived from an EMBL/GenBank/DDBJ whole genome shotgun (WGS) entry which is preliminary data.</text>
</comment>
<dbReference type="Proteomes" id="UP001318301">
    <property type="component" value="Unassembled WGS sequence"/>
</dbReference>
<name>A0ABX0EY72_9BACT</name>
<evidence type="ECO:0000313" key="2">
    <source>
        <dbReference type="EMBL" id="NGZ44915.1"/>
    </source>
</evidence>